<evidence type="ECO:0000313" key="2">
    <source>
        <dbReference type="Proteomes" id="UP001432062"/>
    </source>
</evidence>
<dbReference type="Proteomes" id="UP001432062">
    <property type="component" value="Chromosome"/>
</dbReference>
<protein>
    <submittedName>
        <fullName evidence="1">Uncharacterized protein</fullName>
    </submittedName>
</protein>
<accession>A0ABZ1YXH8</accession>
<gene>
    <name evidence="1" type="ORF">OG563_01490</name>
</gene>
<sequence length="278" mass="30899">MNADKASELAARRVGAAHADAQHRVALAESFYPPELRAYRRAEIAFLQWELARGVLHSETGSPWWRAINDRLLHDKLEAALLHHADARDASTPGARLWLEFLIAPSPAAWYRAHNRSIVAGYLEHQELAAAELPAERLMINVTLMRVLFTHVMVARPTLALGRFGALGGWSADPRRSSVRLFLDLRNVFPEVYPLANMSVDGVLALEGRVARALDYGLIVPKLEQIYAFAAEQLDEPTIVGLVENGDPCYAGLRIERGQLASDALIRTLARVTRPRFA</sequence>
<organism evidence="1 2">
    <name type="scientific">Nocardia vinacea</name>
    <dbReference type="NCBI Taxonomy" id="96468"/>
    <lineage>
        <taxon>Bacteria</taxon>
        <taxon>Bacillati</taxon>
        <taxon>Actinomycetota</taxon>
        <taxon>Actinomycetes</taxon>
        <taxon>Mycobacteriales</taxon>
        <taxon>Nocardiaceae</taxon>
        <taxon>Nocardia</taxon>
    </lineage>
</organism>
<name>A0ABZ1YXH8_9NOCA</name>
<evidence type="ECO:0000313" key="1">
    <source>
        <dbReference type="EMBL" id="WUV46960.1"/>
    </source>
</evidence>
<dbReference type="RefSeq" id="WP_327099870.1">
    <property type="nucleotide sequence ID" value="NZ_CP109149.1"/>
</dbReference>
<proteinExistence type="predicted"/>
<dbReference type="EMBL" id="CP109441">
    <property type="protein sequence ID" value="WUV46960.1"/>
    <property type="molecule type" value="Genomic_DNA"/>
</dbReference>
<keyword evidence="2" id="KW-1185">Reference proteome</keyword>
<reference evidence="1" key="1">
    <citation type="submission" date="2022-10" db="EMBL/GenBank/DDBJ databases">
        <title>The complete genomes of actinobacterial strains from the NBC collection.</title>
        <authorList>
            <person name="Joergensen T.S."/>
            <person name="Alvarez Arevalo M."/>
            <person name="Sterndorff E.B."/>
            <person name="Faurdal D."/>
            <person name="Vuksanovic O."/>
            <person name="Mourched A.-S."/>
            <person name="Charusanti P."/>
            <person name="Shaw S."/>
            <person name="Blin K."/>
            <person name="Weber T."/>
        </authorList>
    </citation>
    <scope>NUCLEOTIDE SEQUENCE</scope>
    <source>
        <strain evidence="1">NBC_01482</strain>
    </source>
</reference>